<feature type="compositionally biased region" description="Pro residues" evidence="1">
    <location>
        <begin position="92"/>
        <end position="111"/>
    </location>
</feature>
<name>A0A0G1H5Q5_9BACT</name>
<evidence type="ECO:0000313" key="3">
    <source>
        <dbReference type="EMBL" id="KKT41808.1"/>
    </source>
</evidence>
<feature type="region of interest" description="Disordered" evidence="1">
    <location>
        <begin position="76"/>
        <end position="125"/>
    </location>
</feature>
<evidence type="ECO:0000256" key="1">
    <source>
        <dbReference type="SAM" id="MobiDB-lite"/>
    </source>
</evidence>
<reference evidence="3 4" key="1">
    <citation type="journal article" date="2015" name="Nature">
        <title>rRNA introns, odd ribosomes, and small enigmatic genomes across a large radiation of phyla.</title>
        <authorList>
            <person name="Brown C.T."/>
            <person name="Hug L.A."/>
            <person name="Thomas B.C."/>
            <person name="Sharon I."/>
            <person name="Castelle C.J."/>
            <person name="Singh A."/>
            <person name="Wilkins M.J."/>
            <person name="Williams K.H."/>
            <person name="Banfield J.F."/>
        </authorList>
    </citation>
    <scope>NUCLEOTIDE SEQUENCE [LARGE SCALE GENOMIC DNA]</scope>
</reference>
<dbReference type="Proteomes" id="UP000034736">
    <property type="component" value="Unassembled WGS sequence"/>
</dbReference>
<dbReference type="EMBL" id="LCHU01000004">
    <property type="protein sequence ID" value="KKT41808.1"/>
    <property type="molecule type" value="Genomic_DNA"/>
</dbReference>
<evidence type="ECO:0008006" key="5">
    <source>
        <dbReference type="Google" id="ProtNLM"/>
    </source>
</evidence>
<evidence type="ECO:0000256" key="2">
    <source>
        <dbReference type="SAM" id="SignalP"/>
    </source>
</evidence>
<sequence>MKKTVLFLGTIVMLAFLGSANAQYYNQWNSNTQFLGNNLATGLGYGWANDLDKLRQTGVPGVRSYPFTMDAPMGLTGAWLDPRPRSNGPRYYPTPAPRGGPQFWPTPPPPSRGGGGGGGYHHRGR</sequence>
<feature type="signal peptide" evidence="2">
    <location>
        <begin position="1"/>
        <end position="22"/>
    </location>
</feature>
<protein>
    <recommendedName>
        <fullName evidence="5">Secreted protein</fullName>
    </recommendedName>
</protein>
<gene>
    <name evidence="3" type="ORF">UW30_C0004G0007</name>
</gene>
<dbReference type="STRING" id="1618647.UW30_C0004G0007"/>
<proteinExistence type="predicted"/>
<accession>A0A0G1H5Q5</accession>
<organism evidence="3 4">
    <name type="scientific">Candidatus Giovannonibacteria bacterium GW2011_GWA2_44_13b</name>
    <dbReference type="NCBI Taxonomy" id="1618647"/>
    <lineage>
        <taxon>Bacteria</taxon>
        <taxon>Candidatus Giovannoniibacteriota</taxon>
    </lineage>
</organism>
<dbReference type="AlphaFoldDB" id="A0A0G1H5Q5"/>
<feature type="chain" id="PRO_5002537445" description="Secreted protein" evidence="2">
    <location>
        <begin position="23"/>
        <end position="125"/>
    </location>
</feature>
<keyword evidence="2" id="KW-0732">Signal</keyword>
<evidence type="ECO:0000313" key="4">
    <source>
        <dbReference type="Proteomes" id="UP000034736"/>
    </source>
</evidence>
<comment type="caution">
    <text evidence="3">The sequence shown here is derived from an EMBL/GenBank/DDBJ whole genome shotgun (WGS) entry which is preliminary data.</text>
</comment>